<dbReference type="InterPro" id="IPR021860">
    <property type="entry name" value="Peptidase_S12_Pab87-rel_C"/>
</dbReference>
<accession>A0ABS0EIX5</accession>
<evidence type="ECO:0000313" key="3">
    <source>
        <dbReference type="EMBL" id="MBF8149430.1"/>
    </source>
</evidence>
<dbReference type="InterPro" id="IPR050491">
    <property type="entry name" value="AmpC-like"/>
</dbReference>
<feature type="domain" description="Beta-lactamase-related" evidence="1">
    <location>
        <begin position="35"/>
        <end position="366"/>
    </location>
</feature>
<feature type="domain" description="Peptidase S12 Pab87-related C-terminal" evidence="2">
    <location>
        <begin position="406"/>
        <end position="490"/>
    </location>
</feature>
<comment type="caution">
    <text evidence="3">The sequence shown here is derived from an EMBL/GenBank/DDBJ whole genome shotgun (WGS) entry which is preliminary data.</text>
</comment>
<dbReference type="GO" id="GO:0016787">
    <property type="term" value="F:hydrolase activity"/>
    <property type="evidence" value="ECO:0007669"/>
    <property type="project" value="UniProtKB-KW"/>
</dbReference>
<dbReference type="PANTHER" id="PTHR46825:SF15">
    <property type="entry name" value="BETA-LACTAMASE-RELATED DOMAIN-CONTAINING PROTEIN"/>
    <property type="match status" value="1"/>
</dbReference>
<dbReference type="Proteomes" id="UP000611215">
    <property type="component" value="Unassembled WGS sequence"/>
</dbReference>
<dbReference type="InterPro" id="IPR001466">
    <property type="entry name" value="Beta-lactam-related"/>
</dbReference>
<dbReference type="EMBL" id="JADOET010000003">
    <property type="protein sequence ID" value="MBF8149430.1"/>
    <property type="molecule type" value="Genomic_DNA"/>
</dbReference>
<protein>
    <submittedName>
        <fullName evidence="3">Serine hydrolase</fullName>
    </submittedName>
</protein>
<dbReference type="Gene3D" id="2.40.128.600">
    <property type="match status" value="1"/>
</dbReference>
<dbReference type="Pfam" id="PF00144">
    <property type="entry name" value="Beta-lactamase"/>
    <property type="match status" value="1"/>
</dbReference>
<reference evidence="3 4" key="1">
    <citation type="submission" date="2020-11" db="EMBL/GenBank/DDBJ databases">
        <title>Winogradskyella marina sp. nov., isolated from marine sediment.</title>
        <authorList>
            <person name="Bo J."/>
            <person name="Wang S."/>
            <person name="Song X."/>
            <person name="Du Z."/>
        </authorList>
    </citation>
    <scope>NUCLEOTIDE SEQUENCE [LARGE SCALE GENOMIC DNA]</scope>
    <source>
        <strain evidence="3 4">F6397</strain>
    </source>
</reference>
<dbReference type="Pfam" id="PF11954">
    <property type="entry name" value="DUF3471"/>
    <property type="match status" value="1"/>
</dbReference>
<sequence>MKNRLFIVALTLVSTLVFSQTDKRLKGIEKQFNSVLESTKAPGFAVAIVEGDKIIYAKGFGYSDYENKIPADANTLFAIGSSTKAFTSALLGLHREADQLTFDDRPRQYIPELEFYNDEMDNTITIKDLMRHSTGLPRHDGSWYFFPSHSKDSMVAKVKYHEPFTGVREQWYYNNFGFLLQGVITERITGKTWEENIENKFFKPLGMNRSKTTIDGMKTSTNAAFGYELDKDRNITKMTYFDITGMSPAGSINSSVNDMSHWLMTWINDGKYKDQQIIPENYIKEAMSSQMIVAAGLPSKELPDAQFANYGYGWFLHSYKGHYMVEHGGNIDGFSASVALFPSDSLGIVVLANQNGSAVPRLIRNIAADYMLNEAKTEWAKKHKEDTEKALKMQEDAKDDIEISNVKNTTPSHTQLDYTGSYKHNGYGTFEIKSENDSLFTELNGIKQYLNHYHYDTFEFIDVKNGKVDTTAIGHSTKITFSTNVAGDIDYGGIELEGLLDPIAFKRTPNTIAVDAETLEQYVGDYDLMGTEINAYIKDENVLYVFIKGQPEYALIPTATHKFNFKTLEGFKIEFIESDDKSINEVKFIQPNGTFVAKRKLKE</sequence>
<evidence type="ECO:0000259" key="1">
    <source>
        <dbReference type="Pfam" id="PF00144"/>
    </source>
</evidence>
<dbReference type="SUPFAM" id="SSF56601">
    <property type="entry name" value="beta-lactamase/transpeptidase-like"/>
    <property type="match status" value="1"/>
</dbReference>
<evidence type="ECO:0000259" key="2">
    <source>
        <dbReference type="Pfam" id="PF11954"/>
    </source>
</evidence>
<dbReference type="RefSeq" id="WP_195870703.1">
    <property type="nucleotide sequence ID" value="NZ_JADOET010000003.1"/>
</dbReference>
<name>A0ABS0EIX5_9FLAO</name>
<keyword evidence="4" id="KW-1185">Reference proteome</keyword>
<organism evidence="3 4">
    <name type="scientific">Winogradskyella marina</name>
    <dbReference type="NCBI Taxonomy" id="2785530"/>
    <lineage>
        <taxon>Bacteria</taxon>
        <taxon>Pseudomonadati</taxon>
        <taxon>Bacteroidota</taxon>
        <taxon>Flavobacteriia</taxon>
        <taxon>Flavobacteriales</taxon>
        <taxon>Flavobacteriaceae</taxon>
        <taxon>Winogradskyella</taxon>
    </lineage>
</organism>
<dbReference type="PANTHER" id="PTHR46825">
    <property type="entry name" value="D-ALANYL-D-ALANINE-CARBOXYPEPTIDASE/ENDOPEPTIDASE AMPH"/>
    <property type="match status" value="1"/>
</dbReference>
<proteinExistence type="predicted"/>
<evidence type="ECO:0000313" key="4">
    <source>
        <dbReference type="Proteomes" id="UP000611215"/>
    </source>
</evidence>
<dbReference type="InterPro" id="IPR012338">
    <property type="entry name" value="Beta-lactam/transpept-like"/>
</dbReference>
<keyword evidence="3" id="KW-0378">Hydrolase</keyword>
<gene>
    <name evidence="3" type="ORF">ITJ86_05950</name>
</gene>
<dbReference type="Gene3D" id="3.40.710.10">
    <property type="entry name" value="DD-peptidase/beta-lactamase superfamily"/>
    <property type="match status" value="1"/>
</dbReference>